<sequence>MTCNSHTNQEFDEQTQRINLFLDQVDKKLVVMSGKGGVGKSTVAANLAVALSNQGYQVGLLDIDVHGPSIAGLLGLTEQPLLTDGEQLLPIEYSPTLKVVTVQGILEHRDDPVICRGPFKIGMIRQFLGDVNWGPLDFLIIDSPPGTGDEPLTIAQTVAGCQAVIVTTPQEIALADVRKSIQFCRKVELPIAGIIENMSGFVCPSCGSRHDIFKSGGGEKTAAAAGLPFLGRLPLDPAIVAAGDTGEAISSSQSHTQTDLQHIVAQLLYQLNKHPAINGEVFKIAVPVTNGTLSDHFGHCKTFSIFSVREQQVVQHESLTPPPHAPGVIPDWLAEQGCRTVITGGLGEGAKLKLGKLGIETVCGAPSDTPENLIIRYLQGDLVTKPTTCNHDHATTAGHNCQHT</sequence>
<keyword evidence="5 6" id="KW-0411">Iron-sulfur</keyword>
<reference evidence="8 9" key="1">
    <citation type="submission" date="2016-10" db="EMBL/GenBank/DDBJ databases">
        <authorList>
            <person name="de Groot N.N."/>
        </authorList>
    </citation>
    <scope>NUCLEOTIDE SEQUENCE [LARGE SCALE GENOMIC DNA]</scope>
    <source>
        <strain evidence="8 9">DSM 13305</strain>
    </source>
</reference>
<keyword evidence="1 6" id="KW-0479">Metal-binding</keyword>
<comment type="subunit">
    <text evidence="6">Homodimer.</text>
</comment>
<organism evidence="8 9">
    <name type="scientific">Propionispora vibrioides</name>
    <dbReference type="NCBI Taxonomy" id="112903"/>
    <lineage>
        <taxon>Bacteria</taxon>
        <taxon>Bacillati</taxon>
        <taxon>Bacillota</taxon>
        <taxon>Negativicutes</taxon>
        <taxon>Selenomonadales</taxon>
        <taxon>Sporomusaceae</taxon>
        <taxon>Propionispora</taxon>
    </lineage>
</organism>
<keyword evidence="6" id="KW-0378">Hydrolase</keyword>
<dbReference type="PANTHER" id="PTHR23264:SF19">
    <property type="entry name" value="CYTOSOLIC FE-S CLUSTER ASSEMBLY FACTOR NUBP2"/>
    <property type="match status" value="1"/>
</dbReference>
<dbReference type="InterPro" id="IPR019591">
    <property type="entry name" value="Mrp/NBP35_ATP-bd"/>
</dbReference>
<dbReference type="GO" id="GO:0140663">
    <property type="term" value="F:ATP-dependent FeS chaperone activity"/>
    <property type="evidence" value="ECO:0007669"/>
    <property type="project" value="InterPro"/>
</dbReference>
<dbReference type="Proteomes" id="UP000198847">
    <property type="component" value="Unassembled WGS sequence"/>
</dbReference>
<dbReference type="Pfam" id="PF10609">
    <property type="entry name" value="ParA"/>
    <property type="match status" value="1"/>
</dbReference>
<dbReference type="RefSeq" id="WP_091745956.1">
    <property type="nucleotide sequence ID" value="NZ_FODY01000008.1"/>
</dbReference>
<dbReference type="GO" id="GO:0046872">
    <property type="term" value="F:metal ion binding"/>
    <property type="evidence" value="ECO:0007669"/>
    <property type="project" value="UniProtKB-KW"/>
</dbReference>
<protein>
    <recommendedName>
        <fullName evidence="6">Iron-sulfur cluster carrier protein</fullName>
    </recommendedName>
</protein>
<dbReference type="InterPro" id="IPR003731">
    <property type="entry name" value="Di-Nase_FeMo-co_biosynth"/>
</dbReference>
<dbReference type="OrthoDB" id="9809679at2"/>
<dbReference type="PROSITE" id="PS01215">
    <property type="entry name" value="MRP"/>
    <property type="match status" value="1"/>
</dbReference>
<dbReference type="InterPro" id="IPR036105">
    <property type="entry name" value="DiNase_FeMo-co_biosyn_sf"/>
</dbReference>
<dbReference type="GO" id="GO:0016887">
    <property type="term" value="F:ATP hydrolysis activity"/>
    <property type="evidence" value="ECO:0007669"/>
    <property type="project" value="UniProtKB-UniRule"/>
</dbReference>
<dbReference type="InterPro" id="IPR000808">
    <property type="entry name" value="Mrp-like_CS"/>
</dbReference>
<dbReference type="SUPFAM" id="SSF52540">
    <property type="entry name" value="P-loop containing nucleoside triphosphate hydrolases"/>
    <property type="match status" value="1"/>
</dbReference>
<evidence type="ECO:0000256" key="1">
    <source>
        <dbReference type="ARBA" id="ARBA00022723"/>
    </source>
</evidence>
<evidence type="ECO:0000256" key="6">
    <source>
        <dbReference type="HAMAP-Rule" id="MF_02040"/>
    </source>
</evidence>
<dbReference type="InterPro" id="IPR033756">
    <property type="entry name" value="YlxH/NBP35"/>
</dbReference>
<accession>A0A1H8UDG3</accession>
<dbReference type="HAMAP" id="MF_02040">
    <property type="entry name" value="Mrp_NBP35"/>
    <property type="match status" value="1"/>
</dbReference>
<dbReference type="AlphaFoldDB" id="A0A1H8UDG3"/>
<dbReference type="EMBL" id="FODY01000008">
    <property type="protein sequence ID" value="SEP01302.1"/>
    <property type="molecule type" value="Genomic_DNA"/>
</dbReference>
<dbReference type="Pfam" id="PF02579">
    <property type="entry name" value="Nitro_FeMo-Co"/>
    <property type="match status" value="1"/>
</dbReference>
<keyword evidence="4 6" id="KW-0408">Iron</keyword>
<feature type="binding site" evidence="6">
    <location>
        <begin position="34"/>
        <end position="41"/>
    </location>
    <ligand>
        <name>ATP</name>
        <dbReference type="ChEBI" id="CHEBI:30616"/>
    </ligand>
</feature>
<comment type="function">
    <text evidence="6">Binds and transfers iron-sulfur (Fe-S) clusters to target apoproteins. Can hydrolyze ATP.</text>
</comment>
<dbReference type="GO" id="GO:0005524">
    <property type="term" value="F:ATP binding"/>
    <property type="evidence" value="ECO:0007669"/>
    <property type="project" value="UniProtKB-UniRule"/>
</dbReference>
<dbReference type="GO" id="GO:0005829">
    <property type="term" value="C:cytosol"/>
    <property type="evidence" value="ECO:0007669"/>
    <property type="project" value="TreeGrafter"/>
</dbReference>
<evidence type="ECO:0000313" key="9">
    <source>
        <dbReference type="Proteomes" id="UP000198847"/>
    </source>
</evidence>
<evidence type="ECO:0000313" key="8">
    <source>
        <dbReference type="EMBL" id="SEP01302.1"/>
    </source>
</evidence>
<dbReference type="STRING" id="112903.SAMN04490178_108158"/>
<dbReference type="CDD" id="cd02037">
    <property type="entry name" value="Mrp_NBP35"/>
    <property type="match status" value="1"/>
</dbReference>
<dbReference type="Gene3D" id="3.40.50.300">
    <property type="entry name" value="P-loop containing nucleotide triphosphate hydrolases"/>
    <property type="match status" value="1"/>
</dbReference>
<gene>
    <name evidence="8" type="ORF">SAMN04490178_108158</name>
</gene>
<keyword evidence="9" id="KW-1185">Reference proteome</keyword>
<dbReference type="GO" id="GO:0051536">
    <property type="term" value="F:iron-sulfur cluster binding"/>
    <property type="evidence" value="ECO:0007669"/>
    <property type="project" value="UniProtKB-UniRule"/>
</dbReference>
<evidence type="ECO:0000256" key="3">
    <source>
        <dbReference type="ARBA" id="ARBA00022840"/>
    </source>
</evidence>
<dbReference type="GO" id="GO:0016226">
    <property type="term" value="P:iron-sulfur cluster assembly"/>
    <property type="evidence" value="ECO:0007669"/>
    <property type="project" value="InterPro"/>
</dbReference>
<dbReference type="Gene3D" id="3.30.420.130">
    <property type="entry name" value="Dinitrogenase iron-molybdenum cofactor biosynthesis domain"/>
    <property type="match status" value="1"/>
</dbReference>
<name>A0A1H8UDG3_9FIRM</name>
<proteinExistence type="inferred from homology"/>
<dbReference type="FunFam" id="3.40.50.300:FF:001119">
    <property type="entry name" value="Iron-sulfur cluster carrier protein"/>
    <property type="match status" value="1"/>
</dbReference>
<keyword evidence="2 6" id="KW-0547">Nucleotide-binding</keyword>
<evidence type="ECO:0000259" key="7">
    <source>
        <dbReference type="Pfam" id="PF02579"/>
    </source>
</evidence>
<evidence type="ECO:0000256" key="5">
    <source>
        <dbReference type="ARBA" id="ARBA00023014"/>
    </source>
</evidence>
<dbReference type="PANTHER" id="PTHR23264">
    <property type="entry name" value="NUCLEOTIDE-BINDING PROTEIN NBP35 YEAST -RELATED"/>
    <property type="match status" value="1"/>
</dbReference>
<dbReference type="InterPro" id="IPR027417">
    <property type="entry name" value="P-loop_NTPase"/>
</dbReference>
<comment type="similarity">
    <text evidence="6">Belongs to the Mrp/NBP35 ATP-binding proteins family.</text>
</comment>
<evidence type="ECO:0000256" key="2">
    <source>
        <dbReference type="ARBA" id="ARBA00022741"/>
    </source>
</evidence>
<feature type="domain" description="Dinitrogenase iron-molybdenum cofactor biosynthesis" evidence="7">
    <location>
        <begin position="290"/>
        <end position="378"/>
    </location>
</feature>
<dbReference type="SUPFAM" id="SSF53146">
    <property type="entry name" value="Nitrogenase accessory factor-like"/>
    <property type="match status" value="1"/>
</dbReference>
<keyword evidence="3 6" id="KW-0067">ATP-binding</keyword>
<evidence type="ECO:0000256" key="4">
    <source>
        <dbReference type="ARBA" id="ARBA00023004"/>
    </source>
</evidence>
<dbReference type="NCBIfam" id="NF041136">
    <property type="entry name" value="MrpORP"/>
    <property type="match status" value="1"/>
</dbReference>